<organism evidence="6 7">
    <name type="scientific">Monosporascus cannonballus</name>
    <dbReference type="NCBI Taxonomy" id="155416"/>
    <lineage>
        <taxon>Eukaryota</taxon>
        <taxon>Fungi</taxon>
        <taxon>Dikarya</taxon>
        <taxon>Ascomycota</taxon>
        <taxon>Pezizomycotina</taxon>
        <taxon>Sordariomycetes</taxon>
        <taxon>Xylariomycetidae</taxon>
        <taxon>Xylariales</taxon>
        <taxon>Xylariales incertae sedis</taxon>
        <taxon>Monosporascus</taxon>
    </lineage>
</organism>
<keyword evidence="4" id="KW-0804">Transcription</keyword>
<evidence type="ECO:0008006" key="8">
    <source>
        <dbReference type="Google" id="ProtNLM"/>
    </source>
</evidence>
<dbReference type="SUPFAM" id="SSF55945">
    <property type="entry name" value="TATA-box binding protein-like"/>
    <property type="match status" value="2"/>
</dbReference>
<protein>
    <recommendedName>
        <fullName evidence="8">TATA-box-binding protein</fullName>
    </recommendedName>
</protein>
<keyword evidence="3" id="KW-0238">DNA-binding</keyword>
<dbReference type="PRINTS" id="PR00686">
    <property type="entry name" value="TIFACTORIID"/>
</dbReference>
<accession>A0ABY0HME0</accession>
<evidence type="ECO:0000256" key="2">
    <source>
        <dbReference type="ARBA" id="ARBA00005560"/>
    </source>
</evidence>
<dbReference type="PANTHER" id="PTHR10126">
    <property type="entry name" value="TATA-BOX BINDING PROTEIN"/>
    <property type="match status" value="1"/>
</dbReference>
<dbReference type="Pfam" id="PF00352">
    <property type="entry name" value="TBP"/>
    <property type="match status" value="2"/>
</dbReference>
<dbReference type="Proteomes" id="UP000294003">
    <property type="component" value="Unassembled WGS sequence"/>
</dbReference>
<evidence type="ECO:0000313" key="7">
    <source>
        <dbReference type="Proteomes" id="UP000294003"/>
    </source>
</evidence>
<evidence type="ECO:0000256" key="3">
    <source>
        <dbReference type="ARBA" id="ARBA00023125"/>
    </source>
</evidence>
<gene>
    <name evidence="6" type="ORF">DL762_000389</name>
</gene>
<reference evidence="6 7" key="1">
    <citation type="submission" date="2018-06" db="EMBL/GenBank/DDBJ databases">
        <title>Complete Genomes of Monosporascus.</title>
        <authorList>
            <person name="Robinson A.J."/>
            <person name="Natvig D.O."/>
        </authorList>
    </citation>
    <scope>NUCLEOTIDE SEQUENCE [LARGE SCALE GENOMIC DNA]</scope>
    <source>
        <strain evidence="6 7">CBS 609.92</strain>
    </source>
</reference>
<dbReference type="CDD" id="cd04516">
    <property type="entry name" value="TBP_eukaryotes"/>
    <property type="match status" value="1"/>
</dbReference>
<comment type="subcellular location">
    <subcellularLocation>
        <location evidence="1">Nucleus</location>
    </subcellularLocation>
</comment>
<dbReference type="Gene3D" id="3.30.310.10">
    <property type="entry name" value="TATA-Binding Protein"/>
    <property type="match status" value="2"/>
</dbReference>
<sequence length="301" mass="32855">MDRNQDFASQPFTAFQAQAFVHALPGGAAALAAPSKPRGDDDGGISGDSVMPEIVNIQATVNVQCRLDLKTIAMHARNAEYNPRRFSAVIMRIKEPKTTALIFASGKVVVTGAKSESDSRLAARKFGRTLQKLGYEPKLTEYTVHNMTSKCDVQFPIHLERLASHHPGFSSYEPELFPGLIYKMIRPKMVILMFVSGKVVLTGAKRRQDIDQAWEMIYPIIQGSFPPVTPIHDGAIVSGKGTAITPAISAYYKPPIRCGTPYCENVIKGEVERQPSGYTLEQTRSSVSCLINAGGGDLVEV</sequence>
<dbReference type="InterPro" id="IPR012295">
    <property type="entry name" value="TBP_dom_sf"/>
</dbReference>
<dbReference type="PROSITE" id="PS00351">
    <property type="entry name" value="TFIID"/>
    <property type="match status" value="1"/>
</dbReference>
<evidence type="ECO:0000256" key="4">
    <source>
        <dbReference type="ARBA" id="ARBA00023163"/>
    </source>
</evidence>
<keyword evidence="7" id="KW-1185">Reference proteome</keyword>
<evidence type="ECO:0000313" key="6">
    <source>
        <dbReference type="EMBL" id="RYO94757.1"/>
    </source>
</evidence>
<comment type="caution">
    <text evidence="6">The sequence shown here is derived from an EMBL/GenBank/DDBJ whole genome shotgun (WGS) entry which is preliminary data.</text>
</comment>
<name>A0ABY0HME0_9PEZI</name>
<dbReference type="InterPro" id="IPR000814">
    <property type="entry name" value="TBP"/>
</dbReference>
<dbReference type="InterPro" id="IPR030491">
    <property type="entry name" value="TBP_CS"/>
</dbReference>
<dbReference type="HAMAP" id="MF_00408">
    <property type="entry name" value="TATA_bind_prot_arch"/>
    <property type="match status" value="1"/>
</dbReference>
<proteinExistence type="inferred from homology"/>
<dbReference type="InterPro" id="IPR033710">
    <property type="entry name" value="TBP_eukaryotic"/>
</dbReference>
<evidence type="ECO:0000256" key="1">
    <source>
        <dbReference type="ARBA" id="ARBA00004123"/>
    </source>
</evidence>
<keyword evidence="5" id="KW-0539">Nucleus</keyword>
<dbReference type="EMBL" id="QJNS01000007">
    <property type="protein sequence ID" value="RYO94757.1"/>
    <property type="molecule type" value="Genomic_DNA"/>
</dbReference>
<comment type="similarity">
    <text evidence="2">Belongs to the TBP family.</text>
</comment>
<evidence type="ECO:0000256" key="5">
    <source>
        <dbReference type="ARBA" id="ARBA00023242"/>
    </source>
</evidence>